<proteinExistence type="predicted"/>
<evidence type="ECO:0000259" key="3">
    <source>
        <dbReference type="SMART" id="SM00331"/>
    </source>
</evidence>
<sequence length="390" mass="41475">MEAVVDASLSQMEVGHMLTELLDRVRRILQVDVATLLQLDAHAQQLVQVAVSGSVHGGGVDVRVPVGQGTAGRVLRDRLPVVVEQAEPGELPGLASASALRSLLAVPMIAGTDVIGVLQVGGSRPRKFSSDDIGLLQLAADRATQATQARLSHLDRAAALALQRSLLPPRLPTVPGVDLAARYLPGHDTGVGGDWYDIFSLPSGWLGVVIGDVAGHGLHAAVVMGRLRSALRAYALECADPAEVLTRLDRKIRHFEAGHLATAIYAMLPPGRDCVHLSVAGHPPPVLVSRDRPAELLSLPVDHPLGFDGGRSRRTTVIDFPDGAVLLCYTDGLVERRGELIDTGLDRLRAAVEPGPAETVCSTVMTKLVNREPIDDIALLTIHRQPEQAD</sequence>
<evidence type="ECO:0000313" key="4">
    <source>
        <dbReference type="EMBL" id="MFB6397940.1"/>
    </source>
</evidence>
<dbReference type="SMART" id="SM00331">
    <property type="entry name" value="PP2C_SIG"/>
    <property type="match status" value="1"/>
</dbReference>
<dbReference type="Pfam" id="PF07228">
    <property type="entry name" value="SpoIIE"/>
    <property type="match status" value="1"/>
</dbReference>
<dbReference type="SUPFAM" id="SSF55781">
    <property type="entry name" value="GAF domain-like"/>
    <property type="match status" value="1"/>
</dbReference>
<protein>
    <submittedName>
        <fullName evidence="4">GAF domain-containing SpoIIE family protein phosphatase</fullName>
    </submittedName>
</protein>
<gene>
    <name evidence="4" type="ORF">AAFH96_33380</name>
</gene>
<dbReference type="InterPro" id="IPR052016">
    <property type="entry name" value="Bact_Sigma-Reg"/>
</dbReference>
<dbReference type="SUPFAM" id="SSF81606">
    <property type="entry name" value="PP2C-like"/>
    <property type="match status" value="1"/>
</dbReference>
<accession>A0ABV5D0Z4</accession>
<dbReference type="Pfam" id="PF13185">
    <property type="entry name" value="GAF_2"/>
    <property type="match status" value="1"/>
</dbReference>
<dbReference type="Proteomes" id="UP001582793">
    <property type="component" value="Unassembled WGS sequence"/>
</dbReference>
<organism evidence="4 5">
    <name type="scientific">Polymorphospora lycopeni</name>
    <dbReference type="NCBI Taxonomy" id="3140240"/>
    <lineage>
        <taxon>Bacteria</taxon>
        <taxon>Bacillati</taxon>
        <taxon>Actinomycetota</taxon>
        <taxon>Actinomycetes</taxon>
        <taxon>Micromonosporales</taxon>
        <taxon>Micromonosporaceae</taxon>
        <taxon>Polymorphospora</taxon>
    </lineage>
</organism>
<comment type="caution">
    <text evidence="4">The sequence shown here is derived from an EMBL/GenBank/DDBJ whole genome shotgun (WGS) entry which is preliminary data.</text>
</comment>
<reference evidence="4 5" key="1">
    <citation type="submission" date="2024-04" db="EMBL/GenBank/DDBJ databases">
        <title>Polymorphospora sp. isolated from Baiyangdian Lake in Xiong'an New Area.</title>
        <authorList>
            <person name="Zhang X."/>
            <person name="Liu J."/>
        </authorList>
    </citation>
    <scope>NUCLEOTIDE SEQUENCE [LARGE SCALE GENOMIC DNA]</scope>
    <source>
        <strain evidence="4 5">2-325</strain>
    </source>
</reference>
<dbReference type="Gene3D" id="3.60.40.10">
    <property type="entry name" value="PPM-type phosphatase domain"/>
    <property type="match status" value="1"/>
</dbReference>
<evidence type="ECO:0000256" key="1">
    <source>
        <dbReference type="ARBA" id="ARBA00022801"/>
    </source>
</evidence>
<dbReference type="InterPro" id="IPR001932">
    <property type="entry name" value="PPM-type_phosphatase-like_dom"/>
</dbReference>
<evidence type="ECO:0000259" key="2">
    <source>
        <dbReference type="SMART" id="SM00065"/>
    </source>
</evidence>
<evidence type="ECO:0000313" key="5">
    <source>
        <dbReference type="Proteomes" id="UP001582793"/>
    </source>
</evidence>
<feature type="domain" description="PPM-type phosphatase" evidence="3">
    <location>
        <begin position="174"/>
        <end position="384"/>
    </location>
</feature>
<dbReference type="InterPro" id="IPR036457">
    <property type="entry name" value="PPM-type-like_dom_sf"/>
</dbReference>
<dbReference type="InterPro" id="IPR029016">
    <property type="entry name" value="GAF-like_dom_sf"/>
</dbReference>
<name>A0ABV5D0Z4_9ACTN</name>
<dbReference type="RefSeq" id="WP_375736862.1">
    <property type="nucleotide sequence ID" value="NZ_JBCGDC010000182.1"/>
</dbReference>
<dbReference type="EMBL" id="JBCGDC010000182">
    <property type="protein sequence ID" value="MFB6397940.1"/>
    <property type="molecule type" value="Genomic_DNA"/>
</dbReference>
<keyword evidence="5" id="KW-1185">Reference proteome</keyword>
<dbReference type="PANTHER" id="PTHR43156">
    <property type="entry name" value="STAGE II SPORULATION PROTEIN E-RELATED"/>
    <property type="match status" value="1"/>
</dbReference>
<dbReference type="SMART" id="SM00065">
    <property type="entry name" value="GAF"/>
    <property type="match status" value="1"/>
</dbReference>
<keyword evidence="1" id="KW-0378">Hydrolase</keyword>
<feature type="domain" description="GAF" evidence="2">
    <location>
        <begin position="13"/>
        <end position="156"/>
    </location>
</feature>
<dbReference type="Gene3D" id="3.30.450.40">
    <property type="match status" value="1"/>
</dbReference>
<dbReference type="PANTHER" id="PTHR43156:SF2">
    <property type="entry name" value="STAGE II SPORULATION PROTEIN E"/>
    <property type="match status" value="1"/>
</dbReference>
<dbReference type="InterPro" id="IPR003018">
    <property type="entry name" value="GAF"/>
</dbReference>